<reference evidence="1" key="1">
    <citation type="submission" date="2020-08" db="EMBL/GenBank/DDBJ databases">
        <title>Multicomponent nature underlies the extraordinary mechanical properties of spider dragline silk.</title>
        <authorList>
            <person name="Kono N."/>
            <person name="Nakamura H."/>
            <person name="Mori M."/>
            <person name="Yoshida Y."/>
            <person name="Ohtoshi R."/>
            <person name="Malay A.D."/>
            <person name="Moran D.A.P."/>
            <person name="Tomita M."/>
            <person name="Numata K."/>
            <person name="Arakawa K."/>
        </authorList>
    </citation>
    <scope>NUCLEOTIDE SEQUENCE</scope>
</reference>
<keyword evidence="2" id="KW-1185">Reference proteome</keyword>
<organism evidence="1 2">
    <name type="scientific">Nephila pilipes</name>
    <name type="common">Giant wood spider</name>
    <name type="synonym">Nephila maculata</name>
    <dbReference type="NCBI Taxonomy" id="299642"/>
    <lineage>
        <taxon>Eukaryota</taxon>
        <taxon>Metazoa</taxon>
        <taxon>Ecdysozoa</taxon>
        <taxon>Arthropoda</taxon>
        <taxon>Chelicerata</taxon>
        <taxon>Arachnida</taxon>
        <taxon>Araneae</taxon>
        <taxon>Araneomorphae</taxon>
        <taxon>Entelegynae</taxon>
        <taxon>Araneoidea</taxon>
        <taxon>Nephilidae</taxon>
        <taxon>Nephila</taxon>
    </lineage>
</organism>
<comment type="caution">
    <text evidence="1">The sequence shown here is derived from an EMBL/GenBank/DDBJ whole genome shotgun (WGS) entry which is preliminary data.</text>
</comment>
<dbReference type="AlphaFoldDB" id="A0A8X6R5C3"/>
<evidence type="ECO:0000313" key="1">
    <source>
        <dbReference type="EMBL" id="GFU61458.1"/>
    </source>
</evidence>
<dbReference type="EMBL" id="BMAW01040902">
    <property type="protein sequence ID" value="GFU61458.1"/>
    <property type="molecule type" value="Genomic_DNA"/>
</dbReference>
<accession>A0A8X6R5C3</accession>
<proteinExistence type="predicted"/>
<dbReference type="Gene3D" id="3.30.420.10">
    <property type="entry name" value="Ribonuclease H-like superfamily/Ribonuclease H"/>
    <property type="match status" value="1"/>
</dbReference>
<dbReference type="GO" id="GO:0003676">
    <property type="term" value="F:nucleic acid binding"/>
    <property type="evidence" value="ECO:0007669"/>
    <property type="project" value="InterPro"/>
</dbReference>
<dbReference type="Proteomes" id="UP000887013">
    <property type="component" value="Unassembled WGS sequence"/>
</dbReference>
<evidence type="ECO:0000313" key="2">
    <source>
        <dbReference type="Proteomes" id="UP000887013"/>
    </source>
</evidence>
<dbReference type="InterPro" id="IPR036397">
    <property type="entry name" value="RNaseH_sf"/>
</dbReference>
<gene>
    <name evidence="1" type="ORF">NPIL_7951</name>
</gene>
<sequence length="126" mass="14735">MDVLARWVLKSVTSDHKSAKIVISLKHLIWYERQGNYFLFKIVTDDETRMPNFTPEPFTRKHSSSPVTTKFKVSLSEVKLILTVFLKEKSVILIDFLTSRTINVAHYWDTFIKKSVTRSKRSELLS</sequence>
<name>A0A8X6R5C3_NEPPI</name>
<protein>
    <submittedName>
        <fullName evidence="1">Uncharacterized protein</fullName>
    </submittedName>
</protein>
<dbReference type="OrthoDB" id="6433790at2759"/>